<dbReference type="AlphaFoldDB" id="A0A0D2K5Y2"/>
<reference evidence="2 3" key="1">
    <citation type="journal article" date="2013" name="Proc. Natl. Acad. Sci. U.S.A.">
        <title>Candidate phylum TM6 genome recovered from a hospital sink biofilm provides genomic insights into this uncultivated phylum.</title>
        <authorList>
            <person name="McLean J.S."/>
            <person name="Lombardo M.J."/>
            <person name="Badger J.H."/>
            <person name="Edlund A."/>
            <person name="Novotny M."/>
            <person name="Yee-Greenbaum J."/>
            <person name="Vyahhi N."/>
            <person name="Hall A.P."/>
            <person name="Yang Y."/>
            <person name="Dupont C.L."/>
            <person name="Ziegler M.G."/>
            <person name="Chitsaz H."/>
            <person name="Allen A.E."/>
            <person name="Yooseph S."/>
            <person name="Tesler G."/>
            <person name="Pevzner P.A."/>
            <person name="Friedman R.M."/>
            <person name="Nealson K.H."/>
            <person name="Venter J.C."/>
            <person name="Lasken R.S."/>
        </authorList>
    </citation>
    <scope>NUCLEOTIDE SEQUENCE [LARGE SCALE GENOMIC DNA]</scope>
    <source>
        <strain evidence="2 3">TM6SC1</strain>
    </source>
</reference>
<keyword evidence="3" id="KW-1185">Reference proteome</keyword>
<keyword evidence="1" id="KW-0732">Signal</keyword>
<evidence type="ECO:0000313" key="2">
    <source>
        <dbReference type="EMBL" id="KIX85647.1"/>
    </source>
</evidence>
<proteinExistence type="predicted"/>
<comment type="caution">
    <text evidence="2">The sequence shown here is derived from an EMBL/GenBank/DDBJ whole genome shotgun (WGS) entry which is preliminary data.</text>
</comment>
<evidence type="ECO:0000256" key="1">
    <source>
        <dbReference type="SAM" id="SignalP"/>
    </source>
</evidence>
<sequence>MLKIVILVMLISSSINVAMDLVQNKSIINDMSVGKSSNPFDFAIDAQAKKELTFNALVNIYDISSHLVSEIKSMDTVLPKIPNPIPFSHRTAQGIFLIINFLPSALATPWGGFTLPTKEIRADSRDVVQFTYQFFQKLGLVLKGFDSSGLSKSELHTTRFYTLQSVENKVCQYEIPYKKYKEEYKGTSQIVLFHKDYWSTIYEVRQVGGILLPDAVKLNKKNYKYQSNEQVINEWEALKGKYYNKVVASTEKKSQKKYLMA</sequence>
<gene>
    <name evidence="2" type="ORF">J120_01750</name>
</gene>
<organism evidence="2 3">
    <name type="scientific">candidate division TM6 bacterium JCVI TM6SC1</name>
    <dbReference type="NCBI Taxonomy" id="1306947"/>
    <lineage>
        <taxon>Bacteria</taxon>
        <taxon>Candidatus Babelota</taxon>
        <taxon>Vermiphilus</taxon>
    </lineage>
</organism>
<feature type="chain" id="PRO_5002245955" description="AMMECR1 domain-containing protein" evidence="1">
    <location>
        <begin position="19"/>
        <end position="261"/>
    </location>
</feature>
<protein>
    <recommendedName>
        <fullName evidence="4">AMMECR1 domain-containing protein</fullName>
    </recommendedName>
</protein>
<dbReference type="Proteomes" id="UP000032214">
    <property type="component" value="Unassembled WGS sequence"/>
</dbReference>
<accession>A0A0D2K5Y2</accession>
<feature type="signal peptide" evidence="1">
    <location>
        <begin position="1"/>
        <end position="18"/>
    </location>
</feature>
<name>A0A0D2K5Y2_9BACT</name>
<evidence type="ECO:0008006" key="4">
    <source>
        <dbReference type="Google" id="ProtNLM"/>
    </source>
</evidence>
<dbReference type="EMBL" id="ARQD01000001">
    <property type="protein sequence ID" value="KIX85647.1"/>
    <property type="molecule type" value="Genomic_DNA"/>
</dbReference>
<evidence type="ECO:0000313" key="3">
    <source>
        <dbReference type="Proteomes" id="UP000032214"/>
    </source>
</evidence>